<accession>A0A8X7N897</accession>
<dbReference type="GO" id="GO:1990810">
    <property type="term" value="P:microtubule anchoring at mitotic spindle pole body"/>
    <property type="evidence" value="ECO:0007669"/>
    <property type="project" value="TreeGrafter"/>
</dbReference>
<evidence type="ECO:0000313" key="2">
    <source>
        <dbReference type="Proteomes" id="UP000078113"/>
    </source>
</evidence>
<dbReference type="InterPro" id="IPR015943">
    <property type="entry name" value="WD40/YVTN_repeat-like_dom_sf"/>
</dbReference>
<dbReference type="Gene3D" id="2.130.10.10">
    <property type="entry name" value="YVTN repeat-like/Quinoprotein amine dehydrogenase"/>
    <property type="match status" value="1"/>
</dbReference>
<dbReference type="AlphaFoldDB" id="A0A8X7N897"/>
<dbReference type="InterPro" id="IPR001680">
    <property type="entry name" value="WD40_rpt"/>
</dbReference>
<dbReference type="SUPFAM" id="SSF69322">
    <property type="entry name" value="Tricorn protease domain 2"/>
    <property type="match status" value="1"/>
</dbReference>
<dbReference type="Proteomes" id="UP000078113">
    <property type="component" value="Unassembled WGS sequence"/>
</dbReference>
<organism evidence="1 2">
    <name type="scientific">Tilletia walkeri</name>
    <dbReference type="NCBI Taxonomy" id="117179"/>
    <lineage>
        <taxon>Eukaryota</taxon>
        <taxon>Fungi</taxon>
        <taxon>Dikarya</taxon>
        <taxon>Basidiomycota</taxon>
        <taxon>Ustilaginomycotina</taxon>
        <taxon>Exobasidiomycetes</taxon>
        <taxon>Tilletiales</taxon>
        <taxon>Tilletiaceae</taxon>
        <taxon>Tilletia</taxon>
    </lineage>
</organism>
<dbReference type="PANTHER" id="PTHR16220">
    <property type="entry name" value="WD REPEAT PROTEIN 8-RELATED"/>
    <property type="match status" value="1"/>
</dbReference>
<proteinExistence type="predicted"/>
<protein>
    <submittedName>
        <fullName evidence="1">Uncharacterized protein</fullName>
    </submittedName>
</protein>
<dbReference type="InterPro" id="IPR052778">
    <property type="entry name" value="Centrosome-WD_assoc"/>
</dbReference>
<dbReference type="EMBL" id="LWDG02000213">
    <property type="protein sequence ID" value="KAE8267605.1"/>
    <property type="molecule type" value="Genomic_DNA"/>
</dbReference>
<name>A0A8X7N897_9BASI</name>
<comment type="caution">
    <text evidence="1">The sequence shown here is derived from an EMBL/GenBank/DDBJ whole genome shotgun (WGS) entry which is preliminary data.</text>
</comment>
<dbReference type="GO" id="GO:0005815">
    <property type="term" value="C:microtubule organizing center"/>
    <property type="evidence" value="ECO:0007669"/>
    <property type="project" value="TreeGrafter"/>
</dbReference>
<gene>
    <name evidence="1" type="ORF">A4X09_0g4746</name>
</gene>
<dbReference type="GO" id="GO:1990811">
    <property type="term" value="C:MWP complex"/>
    <property type="evidence" value="ECO:0007669"/>
    <property type="project" value="TreeGrafter"/>
</dbReference>
<dbReference type="SMART" id="SM00320">
    <property type="entry name" value="WD40"/>
    <property type="match status" value="2"/>
</dbReference>
<reference evidence="1" key="2">
    <citation type="journal article" date="2019" name="IMA Fungus">
        <title>Genome sequencing and comparison of five Tilletia species to identify candidate genes for the detection of regulated species infecting wheat.</title>
        <authorList>
            <person name="Nguyen H.D.T."/>
            <person name="Sultana T."/>
            <person name="Kesanakurti P."/>
            <person name="Hambleton S."/>
        </authorList>
    </citation>
    <scope>NUCLEOTIDE SEQUENCE</scope>
    <source>
        <strain evidence="1">DAOMC 236422</strain>
    </source>
</reference>
<dbReference type="PANTHER" id="PTHR16220:SF0">
    <property type="entry name" value="WD REPEAT-CONTAINING PROTEIN WRAP73"/>
    <property type="match status" value="1"/>
</dbReference>
<sequence>MDFTHSLPHGSSSSLCFSPGSTFLAYIAGTPANAVIICRSDTLQVASQWTFDDYDIQQIQWSDDGLFLHATNTLHGIVFVLSPDPQRQASDGSDDGQRWLARLEAGYEGLAAAAWAPSVGPPTILTFSMHQLRLTAYDLANQGVTVFENPKKARILRAIKLPGVFAVLEVHNETDQISIYGYKPHSGLRPSKDEPSGWLVDHSFPIATNDASDVTWAPDGNHFAVFESVLEYKVVVYTSSGVLRVTLAGEGFESPQVVVTHPSLAGSQGSRTTAIKNRLAKGKNKDSGEEVATATGGLGVRCMSWHPSGQMLAVGGYDEKIRVLESEFWGLWTTVDMTPRVISQEGIESDPGYIKLVRIGIPIERSEARHLPSCTVQEAFREAAGWLAEVGGQGIVDYQHSSLPLSPPHVRPDFSKPSPKVGVAWMDFNEDGTMLACRNESLPTTAFVYHLPRAPAGTIIDTARSRPQPRLIAVLVQNAPIKSAVWRPRHYASLYLCCGGPAVYSWKATASSTSENNNGEIVPKGKPKPDNIKLVQCAECIAVPSEEPFNANEIKWSPDGQKLLVIDVDTFCCAIDVDGQRS</sequence>
<keyword evidence="2" id="KW-1185">Reference proteome</keyword>
<evidence type="ECO:0000313" key="1">
    <source>
        <dbReference type="EMBL" id="KAE8267605.1"/>
    </source>
</evidence>
<dbReference type="Pfam" id="PF00400">
    <property type="entry name" value="WD40"/>
    <property type="match status" value="1"/>
</dbReference>
<reference evidence="1" key="1">
    <citation type="submission" date="2016-04" db="EMBL/GenBank/DDBJ databases">
        <authorList>
            <person name="Nguyen H.D."/>
            <person name="Samba Siva P."/>
            <person name="Cullis J."/>
            <person name="Levesque C.A."/>
            <person name="Hambleton S."/>
        </authorList>
    </citation>
    <scope>NUCLEOTIDE SEQUENCE</scope>
    <source>
        <strain evidence="1">DAOMC 236422</strain>
    </source>
</reference>